<evidence type="ECO:0000313" key="7">
    <source>
        <dbReference type="EMBL" id="KAF7683423.1"/>
    </source>
</evidence>
<accession>A0ABQ7HZ32</accession>
<dbReference type="GO" id="GO:0004177">
    <property type="term" value="F:aminopeptidase activity"/>
    <property type="evidence" value="ECO:0007669"/>
    <property type="project" value="UniProtKB-KW"/>
</dbReference>
<evidence type="ECO:0000313" key="8">
    <source>
        <dbReference type="Proteomes" id="UP001516464"/>
    </source>
</evidence>
<keyword evidence="7" id="KW-0645">Protease</keyword>
<evidence type="ECO:0000259" key="4">
    <source>
        <dbReference type="Pfam" id="PF00557"/>
    </source>
</evidence>
<keyword evidence="3" id="KW-0378">Hydrolase</keyword>
<dbReference type="Pfam" id="PF16188">
    <property type="entry name" value="Peptidase_M24_C"/>
    <property type="match status" value="1"/>
</dbReference>
<dbReference type="Gene3D" id="3.90.230.10">
    <property type="entry name" value="Creatinase/methionine aminopeptidase superfamily"/>
    <property type="match status" value="1"/>
</dbReference>
<protein>
    <submittedName>
        <fullName evidence="7">Xaa-Pro aminopeptidase 1</fullName>
    </submittedName>
</protein>
<dbReference type="EMBL" id="SBIQ01000088">
    <property type="protein sequence ID" value="KAF7683423.1"/>
    <property type="molecule type" value="Genomic_DNA"/>
</dbReference>
<name>A0ABQ7HZ32_9MICR</name>
<dbReference type="InterPro" id="IPR050422">
    <property type="entry name" value="X-Pro_aminopeptidase_P"/>
</dbReference>
<dbReference type="Pfam" id="PF16189">
    <property type="entry name" value="Creatinase_N_2"/>
    <property type="match status" value="1"/>
</dbReference>
<dbReference type="InterPro" id="IPR029149">
    <property type="entry name" value="Creatin/AminoP/Spt16_N"/>
</dbReference>
<sequence length="567" mass="65740">MKEIAILLNKLNIDGYISIRTDIHLNEYIGDSDERIRFISGFTGSNATIIITAKENILYTDSRYFIQAKKELKNGFKLKRMGIDEEIDEYIKNNIKKNKKVGIDKRFVSSKNFESLSKKLKEAGIELFGIDDLIEKVWKNQPNQKFYPIISVEGTTGQSYKEKIDELRNKLSGKSAVITEMDAIAWILNLRGRDISYNPLFYSFLYVNPTRIILFIGKKDLLDNPLDDIEIREYIHFGDFIENEIKNENILISQSTNAFIYDKLKLNNTVKYFDDLQKMKSIKNEKEIEGFIKSHIYDGIALCKLFEWIENNIDKLKLTEESVANQLEVFKRSIDGYLYPSFETISAFGLNAAVVHHRPTDTLITRDNVLLIDSGSQYLFGTTDVTRTLHFGTPTADQKRDFTLVLKGAINARKLKFHKSMSANVLDALSRQFLWEYEKDFGHATGHGVGYYLNVHESPPNISPSWSEKLYSGEVFSIEPGYYLENSYGIRIEDLVYVKEVVKDFYKLETLTCVPIQRKMIDVELLEETEIKYLNDYHLFVRSNLWDHLYGKVGFKFMMDNTEPITK</sequence>
<dbReference type="SUPFAM" id="SSF55920">
    <property type="entry name" value="Creatinase/aminopeptidase"/>
    <property type="match status" value="1"/>
</dbReference>
<dbReference type="InterPro" id="IPR036005">
    <property type="entry name" value="Creatinase/aminopeptidase-like"/>
</dbReference>
<dbReference type="Pfam" id="PF00557">
    <property type="entry name" value="Peptidase_M24"/>
    <property type="match status" value="1"/>
</dbReference>
<dbReference type="Pfam" id="PF01321">
    <property type="entry name" value="Creatinase_N"/>
    <property type="match status" value="1"/>
</dbReference>
<keyword evidence="8" id="KW-1185">Reference proteome</keyword>
<dbReference type="PANTHER" id="PTHR43763">
    <property type="entry name" value="XAA-PRO AMINOPEPTIDASE 1"/>
    <property type="match status" value="1"/>
</dbReference>
<proteinExistence type="inferred from homology"/>
<dbReference type="InterPro" id="IPR033740">
    <property type="entry name" value="Pept_M24B"/>
</dbReference>
<feature type="domain" description="Peptidase M24 C-terminal" evidence="6">
    <location>
        <begin position="505"/>
        <end position="565"/>
    </location>
</feature>
<keyword evidence="2" id="KW-0479">Metal-binding</keyword>
<organism evidence="7 8">
    <name type="scientific">Astathelohania contejeani</name>
    <dbReference type="NCBI Taxonomy" id="164912"/>
    <lineage>
        <taxon>Eukaryota</taxon>
        <taxon>Fungi</taxon>
        <taxon>Fungi incertae sedis</taxon>
        <taxon>Microsporidia</taxon>
        <taxon>Astathelohaniidae</taxon>
        <taxon>Astathelohania</taxon>
    </lineage>
</organism>
<dbReference type="SUPFAM" id="SSF53092">
    <property type="entry name" value="Creatinase/prolidase N-terminal domain"/>
    <property type="match status" value="1"/>
</dbReference>
<dbReference type="CDD" id="cd01085">
    <property type="entry name" value="APP"/>
    <property type="match status" value="1"/>
</dbReference>
<evidence type="ECO:0000256" key="3">
    <source>
        <dbReference type="ARBA" id="ARBA00022801"/>
    </source>
</evidence>
<feature type="domain" description="Creatinase N-terminal" evidence="5">
    <location>
        <begin position="13"/>
        <end position="136"/>
    </location>
</feature>
<keyword evidence="7" id="KW-0031">Aminopeptidase</keyword>
<comment type="similarity">
    <text evidence="1">Belongs to the peptidase M24B family.</text>
</comment>
<dbReference type="PANTHER" id="PTHR43763:SF6">
    <property type="entry name" value="XAA-PRO AMINOPEPTIDASE 1"/>
    <property type="match status" value="1"/>
</dbReference>
<feature type="domain" description="Peptidase M24" evidence="4">
    <location>
        <begin position="293"/>
        <end position="500"/>
    </location>
</feature>
<evidence type="ECO:0000259" key="6">
    <source>
        <dbReference type="Pfam" id="PF16188"/>
    </source>
</evidence>
<dbReference type="Proteomes" id="UP001516464">
    <property type="component" value="Unassembled WGS sequence"/>
</dbReference>
<dbReference type="InterPro" id="IPR000587">
    <property type="entry name" value="Creatinase_N"/>
</dbReference>
<evidence type="ECO:0000256" key="2">
    <source>
        <dbReference type="ARBA" id="ARBA00022723"/>
    </source>
</evidence>
<comment type="caution">
    <text evidence="7">The sequence shown here is derived from an EMBL/GenBank/DDBJ whole genome shotgun (WGS) entry which is preliminary data.</text>
</comment>
<dbReference type="InterPro" id="IPR000994">
    <property type="entry name" value="Pept_M24"/>
</dbReference>
<dbReference type="Gene3D" id="3.40.350.10">
    <property type="entry name" value="Creatinase/prolidase N-terminal domain"/>
    <property type="match status" value="2"/>
</dbReference>
<evidence type="ECO:0000259" key="5">
    <source>
        <dbReference type="Pfam" id="PF01321"/>
    </source>
</evidence>
<dbReference type="InterPro" id="IPR032416">
    <property type="entry name" value="Peptidase_M24_C"/>
</dbReference>
<evidence type="ECO:0000256" key="1">
    <source>
        <dbReference type="ARBA" id="ARBA00008766"/>
    </source>
</evidence>
<gene>
    <name evidence="7" type="primary">XPNPEP1</name>
    <name evidence="7" type="ORF">TCON_1372</name>
</gene>
<reference evidence="7 8" key="1">
    <citation type="submission" date="2019-01" db="EMBL/GenBank/DDBJ databases">
        <title>Genomes sequencing and comparative genomics of infectious freshwater microsporidia, Cucumispora dikerogammari and Thelohania contejeani.</title>
        <authorList>
            <person name="Cormier A."/>
            <person name="Giraud I."/>
            <person name="Wattier R."/>
            <person name="Teixeira M."/>
            <person name="Grandjean F."/>
            <person name="Rigaud T."/>
            <person name="Cordaux R."/>
        </authorList>
    </citation>
    <scope>NUCLEOTIDE SEQUENCE [LARGE SCALE GENOMIC DNA]</scope>
    <source>
        <strain evidence="7">T1</strain>
        <tissue evidence="7">Spores</tissue>
    </source>
</reference>